<dbReference type="GO" id="GO:0052629">
    <property type="term" value="F:phosphatidylinositol-3,5-bisphosphate 3-phosphatase activity"/>
    <property type="evidence" value="ECO:0007669"/>
    <property type="project" value="UniProtKB-EC"/>
</dbReference>
<dbReference type="PANTHER" id="PTHR10807:SF42">
    <property type="entry name" value="MYOTUBULARIN-RELATED PROTEIN 2"/>
    <property type="match status" value="1"/>
</dbReference>
<feature type="domain" description="Myotubularin phosphatase" evidence="9">
    <location>
        <begin position="122"/>
        <end position="250"/>
    </location>
</feature>
<dbReference type="Gene3D" id="2.30.29.30">
    <property type="entry name" value="Pleckstrin-homology domain (PH domain)/Phosphotyrosine-binding domain (PTB)"/>
    <property type="match status" value="1"/>
</dbReference>
<dbReference type="Proteomes" id="UP000694541">
    <property type="component" value="Unplaced"/>
</dbReference>
<accession>A0A8B9N6P0</accession>
<keyword evidence="8" id="KW-0472">Membrane</keyword>
<dbReference type="GO" id="GO:0004438">
    <property type="term" value="F:phosphatidylinositol-3-phosphate phosphatase activity"/>
    <property type="evidence" value="ECO:0007669"/>
    <property type="project" value="TreeGrafter"/>
</dbReference>
<name>A0A8B9N6P0_9AVES</name>
<dbReference type="Pfam" id="PF02893">
    <property type="entry name" value="GRAM"/>
    <property type="match status" value="1"/>
</dbReference>
<evidence type="ECO:0000313" key="11">
    <source>
        <dbReference type="Proteomes" id="UP000694541"/>
    </source>
</evidence>
<dbReference type="InterPro" id="IPR010569">
    <property type="entry name" value="Myotubularin-like_Pase_dom"/>
</dbReference>
<dbReference type="FunFam" id="2.30.29.30:FF:000038">
    <property type="entry name" value="Myotubularin 1, isoform CRA_a"/>
    <property type="match status" value="1"/>
</dbReference>
<dbReference type="InterPro" id="IPR029021">
    <property type="entry name" value="Prot-tyrosine_phosphatase-like"/>
</dbReference>
<sequence length="250" mass="28867">GSLLGGEGGREWLKSKDVTYICPFTGAIRGTLTVTNYRLYFKSMERVTLGVVEKIGGASSRGENSYGLEIVCKDIRNLRFAHKPEGRTRRSIFENLMKYAFPVSNNLPLFAFEYKEVFPENGWKVYDPTWEYRRQGIPNESWRLTKINERYELCDTYPAILAVPVNIPDEELKRVASFRSRGRIPVLSWIHPESQATITRCSQPMVGVSGKRSKEDEKYLQAIMDSNAQSHKIFIFDARPNRLLHLCWYL</sequence>
<reference evidence="10" key="1">
    <citation type="submission" date="2025-08" db="UniProtKB">
        <authorList>
            <consortium name="Ensembl"/>
        </authorList>
    </citation>
    <scope>IDENTIFICATION</scope>
</reference>
<keyword evidence="5" id="KW-0963">Cytoplasm</keyword>
<comment type="subcellular location">
    <subcellularLocation>
        <location evidence="2">Cytoplasm</location>
    </subcellularLocation>
    <subcellularLocation>
        <location evidence="1">Endomembrane system</location>
        <topology evidence="1">Peripheral membrane protein</topology>
    </subcellularLocation>
</comment>
<keyword evidence="6" id="KW-0378">Hydrolase</keyword>
<organism evidence="10 11">
    <name type="scientific">Accipiter nisus</name>
    <name type="common">Eurasian sparrowhawk</name>
    <dbReference type="NCBI Taxonomy" id="211598"/>
    <lineage>
        <taxon>Eukaryota</taxon>
        <taxon>Metazoa</taxon>
        <taxon>Chordata</taxon>
        <taxon>Craniata</taxon>
        <taxon>Vertebrata</taxon>
        <taxon>Euteleostomi</taxon>
        <taxon>Archelosauria</taxon>
        <taxon>Archosauria</taxon>
        <taxon>Dinosauria</taxon>
        <taxon>Saurischia</taxon>
        <taxon>Theropoda</taxon>
        <taxon>Coelurosauria</taxon>
        <taxon>Aves</taxon>
        <taxon>Neognathae</taxon>
        <taxon>Neoaves</taxon>
        <taxon>Telluraves</taxon>
        <taxon>Accipitrimorphae</taxon>
        <taxon>Accipitriformes</taxon>
        <taxon>Accipitridae</taxon>
        <taxon>Accipitrinae</taxon>
        <taxon>Accipiter</taxon>
    </lineage>
</organism>
<dbReference type="PROSITE" id="PS51339">
    <property type="entry name" value="PPASE_MYOTUBULARIN"/>
    <property type="match status" value="1"/>
</dbReference>
<dbReference type="InterPro" id="IPR004182">
    <property type="entry name" value="GRAM"/>
</dbReference>
<dbReference type="InterPro" id="IPR011993">
    <property type="entry name" value="PH-like_dom_sf"/>
</dbReference>
<evidence type="ECO:0000256" key="6">
    <source>
        <dbReference type="ARBA" id="ARBA00022801"/>
    </source>
</evidence>
<dbReference type="GO" id="GO:0012505">
    <property type="term" value="C:endomembrane system"/>
    <property type="evidence" value="ECO:0007669"/>
    <property type="project" value="UniProtKB-SubCell"/>
</dbReference>
<dbReference type="Pfam" id="PF06602">
    <property type="entry name" value="Myotub-related"/>
    <property type="match status" value="1"/>
</dbReference>
<reference evidence="10" key="2">
    <citation type="submission" date="2025-09" db="UniProtKB">
        <authorList>
            <consortium name="Ensembl"/>
        </authorList>
    </citation>
    <scope>IDENTIFICATION</scope>
</reference>
<dbReference type="PANTHER" id="PTHR10807">
    <property type="entry name" value="MYOTUBULARIN-RELATED"/>
    <property type="match status" value="1"/>
</dbReference>
<dbReference type="InterPro" id="IPR030564">
    <property type="entry name" value="Myotubularin"/>
</dbReference>
<dbReference type="AlphaFoldDB" id="A0A8B9N6P0"/>
<comment type="similarity">
    <text evidence="3">Belongs to the protein-tyrosine phosphatase family. Non-receptor class myotubularin subfamily.</text>
</comment>
<dbReference type="Ensembl" id="ENSANIT00000018975.1">
    <property type="protein sequence ID" value="ENSANIP00000018358.1"/>
    <property type="gene ID" value="ENSANIG00000012458.1"/>
</dbReference>
<evidence type="ECO:0000256" key="2">
    <source>
        <dbReference type="ARBA" id="ARBA00004496"/>
    </source>
</evidence>
<keyword evidence="11" id="KW-1185">Reference proteome</keyword>
<protein>
    <recommendedName>
        <fullName evidence="4">phosphatidylinositol-3,5-bisphosphate 3-phosphatase</fullName>
        <ecNumber evidence="4">3.1.3.95</ecNumber>
    </recommendedName>
</protein>
<evidence type="ECO:0000256" key="7">
    <source>
        <dbReference type="ARBA" id="ARBA00023098"/>
    </source>
</evidence>
<dbReference type="GO" id="GO:0046856">
    <property type="term" value="P:phosphatidylinositol dephosphorylation"/>
    <property type="evidence" value="ECO:0007669"/>
    <property type="project" value="TreeGrafter"/>
</dbReference>
<evidence type="ECO:0000256" key="5">
    <source>
        <dbReference type="ARBA" id="ARBA00022490"/>
    </source>
</evidence>
<dbReference type="GO" id="GO:0016020">
    <property type="term" value="C:membrane"/>
    <property type="evidence" value="ECO:0007669"/>
    <property type="project" value="TreeGrafter"/>
</dbReference>
<evidence type="ECO:0000256" key="4">
    <source>
        <dbReference type="ARBA" id="ARBA00012903"/>
    </source>
</evidence>
<keyword evidence="7" id="KW-0443">Lipid metabolism</keyword>
<evidence type="ECO:0000259" key="9">
    <source>
        <dbReference type="PROSITE" id="PS51339"/>
    </source>
</evidence>
<evidence type="ECO:0000313" key="10">
    <source>
        <dbReference type="Ensembl" id="ENSANIP00000018358.1"/>
    </source>
</evidence>
<evidence type="ECO:0000256" key="8">
    <source>
        <dbReference type="ARBA" id="ARBA00023136"/>
    </source>
</evidence>
<dbReference type="EC" id="3.1.3.95" evidence="4"/>
<evidence type="ECO:0000256" key="1">
    <source>
        <dbReference type="ARBA" id="ARBA00004184"/>
    </source>
</evidence>
<dbReference type="SUPFAM" id="SSF52799">
    <property type="entry name" value="(Phosphotyrosine protein) phosphatases II"/>
    <property type="match status" value="1"/>
</dbReference>
<evidence type="ECO:0000256" key="3">
    <source>
        <dbReference type="ARBA" id="ARBA00007471"/>
    </source>
</evidence>
<dbReference type="GO" id="GO:0005737">
    <property type="term" value="C:cytoplasm"/>
    <property type="evidence" value="ECO:0007669"/>
    <property type="project" value="UniProtKB-SubCell"/>
</dbReference>
<proteinExistence type="inferred from homology"/>
<dbReference type="SUPFAM" id="SSF50729">
    <property type="entry name" value="PH domain-like"/>
    <property type="match status" value="1"/>
</dbReference>